<proteinExistence type="inferred from homology"/>
<dbReference type="OMA" id="GIGIKCC"/>
<feature type="region of interest" description="Disordered" evidence="11">
    <location>
        <begin position="442"/>
        <end position="486"/>
    </location>
</feature>
<dbReference type="eggNOG" id="KOG0330">
    <property type="taxonomic scope" value="Eukaryota"/>
</dbReference>
<comment type="subcellular location">
    <subcellularLocation>
        <location evidence="1">Nucleus</location>
    </subcellularLocation>
</comment>
<dbReference type="PROSITE" id="PS51192">
    <property type="entry name" value="HELICASE_ATP_BIND_1"/>
    <property type="match status" value="1"/>
</dbReference>
<evidence type="ECO:0000313" key="15">
    <source>
        <dbReference type="EnsemblPlants" id="OPUNC03G26400.1"/>
    </source>
</evidence>
<feature type="domain" description="Helicase C-terminal" evidence="13">
    <location>
        <begin position="286"/>
        <end position="430"/>
    </location>
</feature>
<dbReference type="SMART" id="SM00487">
    <property type="entry name" value="DEXDc"/>
    <property type="match status" value="1"/>
</dbReference>
<dbReference type="Pfam" id="PF00271">
    <property type="entry name" value="Helicase_C"/>
    <property type="match status" value="1"/>
</dbReference>
<dbReference type="InterPro" id="IPR011545">
    <property type="entry name" value="DEAD/DEAH_box_helicase_dom"/>
</dbReference>
<dbReference type="AlphaFoldDB" id="A0A0E0KH90"/>
<feature type="domain" description="DEAD-box RNA helicase Q" evidence="14">
    <location>
        <begin position="30"/>
        <end position="58"/>
    </location>
</feature>
<dbReference type="InterPro" id="IPR044765">
    <property type="entry name" value="DDX47/Rrp3_DEADc"/>
</dbReference>
<reference evidence="15" key="1">
    <citation type="submission" date="2015-04" db="UniProtKB">
        <authorList>
            <consortium name="EnsemblPlants"/>
        </authorList>
    </citation>
    <scope>IDENTIFICATION</scope>
</reference>
<dbReference type="Gene3D" id="3.40.50.300">
    <property type="entry name" value="P-loop containing nucleotide triphosphate hydrolases"/>
    <property type="match status" value="2"/>
</dbReference>
<dbReference type="Pfam" id="PF00270">
    <property type="entry name" value="DEAD"/>
    <property type="match status" value="1"/>
</dbReference>
<feature type="short sequence motif" description="Q motif" evidence="9">
    <location>
        <begin position="30"/>
        <end position="58"/>
    </location>
</feature>
<keyword evidence="7" id="KW-0539">Nucleus</keyword>
<dbReference type="GO" id="GO:0003723">
    <property type="term" value="F:RNA binding"/>
    <property type="evidence" value="ECO:0007669"/>
    <property type="project" value="UniProtKB-KW"/>
</dbReference>
<sequence>MAKKKEVAAAADGGEEQEAAEPEPPARRPSTFAELGIIPELVAACDAMGWKEPTRIQAEAIPHALEGRDLIGLGQTGSGKTGAFALPIIQALLKQDKPQALFACVLSPTRELAFQIGQQFEALGSAIGLSCTVLVGGVDRVQQAVSLAKRPHIVVGTPGRLLDHLTDTKGFSLNKLKYLVLDEADKLLNVEFQKALDDILNVIPKERRTFLFSATMTNKVSKLQRACLRNPVKVEVASKYSTVDTLRQEFYFVPADYKAILKNVAHDELKALHKSLHDVGHVMDCFLVHVLNELPGSMIMIFVRTCESTRLLALTLRNLRFKAISISGQMSQDKRLGALNRFKTKDCNILICTDVASRGLDIQGVDVVINYDIPMNSKDYVHRVGRTARAGNTGYAVSLVNQYEAMWFKMIEKLLGHEIPDRKVDNAEIMILREHISDSKRIALTTMKESGGHKKKRRKNEDDEEEEERNAPVSSKSKSFKKSRRR</sequence>
<name>A0A0E0KH90_ORYPU</name>
<evidence type="ECO:0000256" key="3">
    <source>
        <dbReference type="ARBA" id="ARBA00022801"/>
    </source>
</evidence>
<dbReference type="InterPro" id="IPR027417">
    <property type="entry name" value="P-loop_NTPase"/>
</dbReference>
<dbReference type="InterPro" id="IPR014001">
    <property type="entry name" value="Helicase_ATP-bd"/>
</dbReference>
<dbReference type="Gramene" id="OPUNC03G26400.1">
    <property type="protein sequence ID" value="OPUNC03G26400.1"/>
    <property type="gene ID" value="OPUNC03G26400"/>
</dbReference>
<keyword evidence="16" id="KW-1185">Reference proteome</keyword>
<accession>A0A0E0KH90</accession>
<dbReference type="CDD" id="cd18787">
    <property type="entry name" value="SF2_C_DEAD"/>
    <property type="match status" value="1"/>
</dbReference>
<evidence type="ECO:0000313" key="16">
    <source>
        <dbReference type="Proteomes" id="UP000026962"/>
    </source>
</evidence>
<keyword evidence="6" id="KW-0694">RNA-binding</keyword>
<comment type="similarity">
    <text evidence="8">Belongs to the DEAD box helicase family. DDX47/RRP3 subfamily.</text>
</comment>
<dbReference type="EnsemblPlants" id="OPUNC03G26400.1">
    <property type="protein sequence ID" value="OPUNC03G26400.1"/>
    <property type="gene ID" value="OPUNC03G26400"/>
</dbReference>
<dbReference type="GO" id="GO:0016787">
    <property type="term" value="F:hydrolase activity"/>
    <property type="evidence" value="ECO:0007669"/>
    <property type="project" value="UniProtKB-KW"/>
</dbReference>
<dbReference type="GO" id="GO:0003724">
    <property type="term" value="F:RNA helicase activity"/>
    <property type="evidence" value="ECO:0007669"/>
    <property type="project" value="InterPro"/>
</dbReference>
<dbReference type="PROSITE" id="PS00039">
    <property type="entry name" value="DEAD_ATP_HELICASE"/>
    <property type="match status" value="1"/>
</dbReference>
<evidence type="ECO:0000256" key="10">
    <source>
        <dbReference type="RuleBase" id="RU000492"/>
    </source>
</evidence>
<dbReference type="CDD" id="cd17954">
    <property type="entry name" value="DEADc_DDX47"/>
    <property type="match status" value="1"/>
</dbReference>
<dbReference type="InterPro" id="IPR014014">
    <property type="entry name" value="RNA_helicase_DEAD_Q_motif"/>
</dbReference>
<keyword evidence="3 10" id="KW-0378">Hydrolase</keyword>
<feature type="domain" description="Helicase ATP-binding" evidence="12">
    <location>
        <begin position="61"/>
        <end position="234"/>
    </location>
</feature>
<evidence type="ECO:0000256" key="5">
    <source>
        <dbReference type="ARBA" id="ARBA00022840"/>
    </source>
</evidence>
<dbReference type="PANTHER" id="PTHR47959">
    <property type="entry name" value="ATP-DEPENDENT RNA HELICASE RHLE-RELATED"/>
    <property type="match status" value="1"/>
</dbReference>
<evidence type="ECO:0000259" key="14">
    <source>
        <dbReference type="PROSITE" id="PS51195"/>
    </source>
</evidence>
<dbReference type="GO" id="GO:0005524">
    <property type="term" value="F:ATP binding"/>
    <property type="evidence" value="ECO:0007669"/>
    <property type="project" value="UniProtKB-KW"/>
</dbReference>
<dbReference type="HOGENOM" id="CLU_003041_1_1_1"/>
<dbReference type="GO" id="GO:0005829">
    <property type="term" value="C:cytosol"/>
    <property type="evidence" value="ECO:0007669"/>
    <property type="project" value="TreeGrafter"/>
</dbReference>
<dbReference type="SUPFAM" id="SSF52540">
    <property type="entry name" value="P-loop containing nucleoside triphosphate hydrolases"/>
    <property type="match status" value="1"/>
</dbReference>
<evidence type="ECO:0000256" key="4">
    <source>
        <dbReference type="ARBA" id="ARBA00022806"/>
    </source>
</evidence>
<evidence type="ECO:0000256" key="8">
    <source>
        <dbReference type="ARBA" id="ARBA00024350"/>
    </source>
</evidence>
<keyword evidence="2 10" id="KW-0547">Nucleotide-binding</keyword>
<keyword evidence="4 10" id="KW-0347">Helicase</keyword>
<evidence type="ECO:0000256" key="7">
    <source>
        <dbReference type="ARBA" id="ARBA00023242"/>
    </source>
</evidence>
<dbReference type="PANTHER" id="PTHR47959:SF24">
    <property type="entry name" value="ATP-DEPENDENT RNA HELICASE"/>
    <property type="match status" value="1"/>
</dbReference>
<dbReference type="PROSITE" id="PS51194">
    <property type="entry name" value="HELICASE_CTER"/>
    <property type="match status" value="1"/>
</dbReference>
<dbReference type="Proteomes" id="UP000026962">
    <property type="component" value="Chromosome 3"/>
</dbReference>
<evidence type="ECO:0000256" key="2">
    <source>
        <dbReference type="ARBA" id="ARBA00022741"/>
    </source>
</evidence>
<protein>
    <recommendedName>
        <fullName evidence="17">RNA helicase</fullName>
    </recommendedName>
</protein>
<organism evidence="15">
    <name type="scientific">Oryza punctata</name>
    <name type="common">Red rice</name>
    <dbReference type="NCBI Taxonomy" id="4537"/>
    <lineage>
        <taxon>Eukaryota</taxon>
        <taxon>Viridiplantae</taxon>
        <taxon>Streptophyta</taxon>
        <taxon>Embryophyta</taxon>
        <taxon>Tracheophyta</taxon>
        <taxon>Spermatophyta</taxon>
        <taxon>Magnoliopsida</taxon>
        <taxon>Liliopsida</taxon>
        <taxon>Poales</taxon>
        <taxon>Poaceae</taxon>
        <taxon>BOP clade</taxon>
        <taxon>Oryzoideae</taxon>
        <taxon>Oryzeae</taxon>
        <taxon>Oryzinae</taxon>
        <taxon>Oryza</taxon>
    </lineage>
</organism>
<evidence type="ECO:0000256" key="6">
    <source>
        <dbReference type="ARBA" id="ARBA00022884"/>
    </source>
</evidence>
<evidence type="ECO:0000259" key="13">
    <source>
        <dbReference type="PROSITE" id="PS51194"/>
    </source>
</evidence>
<evidence type="ECO:0000256" key="11">
    <source>
        <dbReference type="SAM" id="MobiDB-lite"/>
    </source>
</evidence>
<dbReference type="InterPro" id="IPR001650">
    <property type="entry name" value="Helicase_C-like"/>
</dbReference>
<feature type="region of interest" description="Disordered" evidence="11">
    <location>
        <begin position="1"/>
        <end position="30"/>
    </location>
</feature>
<dbReference type="SMART" id="SM00490">
    <property type="entry name" value="HELICc"/>
    <property type="match status" value="1"/>
</dbReference>
<dbReference type="PROSITE" id="PS51195">
    <property type="entry name" value="Q_MOTIF"/>
    <property type="match status" value="1"/>
</dbReference>
<keyword evidence="5 10" id="KW-0067">ATP-binding</keyword>
<evidence type="ECO:0000259" key="12">
    <source>
        <dbReference type="PROSITE" id="PS51192"/>
    </source>
</evidence>
<dbReference type="STRING" id="4537.A0A0E0KH90"/>
<dbReference type="InterPro" id="IPR050079">
    <property type="entry name" value="DEAD_box_RNA_helicase"/>
</dbReference>
<evidence type="ECO:0008006" key="17">
    <source>
        <dbReference type="Google" id="ProtNLM"/>
    </source>
</evidence>
<reference evidence="15" key="2">
    <citation type="submission" date="2018-05" db="EMBL/GenBank/DDBJ databases">
        <title>OpunRS2 (Oryza punctata Reference Sequence Version 2).</title>
        <authorList>
            <person name="Zhang J."/>
            <person name="Kudrna D."/>
            <person name="Lee S."/>
            <person name="Talag J."/>
            <person name="Welchert J."/>
            <person name="Wing R.A."/>
        </authorList>
    </citation>
    <scope>NUCLEOTIDE SEQUENCE [LARGE SCALE GENOMIC DNA]</scope>
</reference>
<evidence type="ECO:0000256" key="1">
    <source>
        <dbReference type="ARBA" id="ARBA00004123"/>
    </source>
</evidence>
<dbReference type="InterPro" id="IPR000629">
    <property type="entry name" value="RNA-helicase_DEAD-box_CS"/>
</dbReference>
<dbReference type="GO" id="GO:0005634">
    <property type="term" value="C:nucleus"/>
    <property type="evidence" value="ECO:0007669"/>
    <property type="project" value="UniProtKB-SubCell"/>
</dbReference>
<evidence type="ECO:0000256" key="9">
    <source>
        <dbReference type="PROSITE-ProRule" id="PRU00552"/>
    </source>
</evidence>